<comment type="caution">
    <text evidence="1">The sequence shown here is derived from an EMBL/GenBank/DDBJ whole genome shotgun (WGS) entry which is preliminary data.</text>
</comment>
<evidence type="ECO:0000313" key="2">
    <source>
        <dbReference type="Proteomes" id="UP001183615"/>
    </source>
</evidence>
<reference evidence="2" key="1">
    <citation type="submission" date="2023-07" db="EMBL/GenBank/DDBJ databases">
        <title>30 novel species of actinomycetes from the DSMZ collection.</title>
        <authorList>
            <person name="Nouioui I."/>
        </authorList>
    </citation>
    <scope>NUCLEOTIDE SEQUENCE [LARGE SCALE GENOMIC DNA]</scope>
    <source>
        <strain evidence="2">DSM 41886</strain>
    </source>
</reference>
<dbReference type="RefSeq" id="WP_311616765.1">
    <property type="nucleotide sequence ID" value="NZ_JAVREV010000003.1"/>
</dbReference>
<name>A0ABU2RZZ3_9ACTN</name>
<gene>
    <name evidence="1" type="ORF">RM779_06925</name>
</gene>
<dbReference type="EMBL" id="JAVREV010000003">
    <property type="protein sequence ID" value="MDT0442329.1"/>
    <property type="molecule type" value="Genomic_DNA"/>
</dbReference>
<accession>A0ABU2RZZ3</accession>
<protein>
    <recommendedName>
        <fullName evidence="3">Holin</fullName>
    </recommendedName>
</protein>
<evidence type="ECO:0008006" key="3">
    <source>
        <dbReference type="Google" id="ProtNLM"/>
    </source>
</evidence>
<evidence type="ECO:0000313" key="1">
    <source>
        <dbReference type="EMBL" id="MDT0442329.1"/>
    </source>
</evidence>
<keyword evidence="2" id="KW-1185">Reference proteome</keyword>
<proteinExistence type="predicted"/>
<sequence length="84" mass="9005">MADKVVQLGVFALVVAGFVALTVKGAETAEYVGMVTPVLAAVFVVNHLTRQDQTINEIHKNTNGVLTERIRKAVQQALDERGGS</sequence>
<dbReference type="Proteomes" id="UP001183615">
    <property type="component" value="Unassembled WGS sequence"/>
</dbReference>
<organism evidence="1 2">
    <name type="scientific">Streptomyces johnsoniae</name>
    <dbReference type="NCBI Taxonomy" id="3075532"/>
    <lineage>
        <taxon>Bacteria</taxon>
        <taxon>Bacillati</taxon>
        <taxon>Actinomycetota</taxon>
        <taxon>Actinomycetes</taxon>
        <taxon>Kitasatosporales</taxon>
        <taxon>Streptomycetaceae</taxon>
        <taxon>Streptomyces</taxon>
    </lineage>
</organism>